<dbReference type="GO" id="GO:0008236">
    <property type="term" value="F:serine-type peptidase activity"/>
    <property type="evidence" value="ECO:0007669"/>
    <property type="project" value="InterPro"/>
</dbReference>
<accession>A0A0A8SF66</accession>
<dbReference type="SUPFAM" id="SSF53474">
    <property type="entry name" value="alpha/beta-Hydrolases"/>
    <property type="match status" value="1"/>
</dbReference>
<dbReference type="EMBL" id="LT618793">
    <property type="protein sequence ID" value="SCQ79070.1"/>
    <property type="molecule type" value="Genomic_DNA"/>
</dbReference>
<dbReference type="OMA" id="GYTTLCA"/>
<dbReference type="AlphaFoldDB" id="A0A0A8SF66"/>
<evidence type="ECO:0000313" key="2">
    <source>
        <dbReference type="EMBL" id="SCQ79070.1"/>
    </source>
</evidence>
<dbReference type="Pfam" id="PF00326">
    <property type="entry name" value="Peptidase_S9"/>
    <property type="match status" value="1"/>
</dbReference>
<evidence type="ECO:0000259" key="1">
    <source>
        <dbReference type="Pfam" id="PF00326"/>
    </source>
</evidence>
<gene>
    <name evidence="2" type="ORF">PFR_JS23_1288</name>
</gene>
<dbReference type="MEROPS" id="S09.072"/>
<protein>
    <submittedName>
        <fullName evidence="2">Peptidase, S9C (Acylaminoacyl-peptidase) family</fullName>
    </submittedName>
</protein>
<reference evidence="2 3" key="1">
    <citation type="submission" date="2016-09" db="EMBL/GenBank/DDBJ databases">
        <authorList>
            <person name="Laine KS P."/>
        </authorList>
    </citation>
    <scope>NUCLEOTIDE SEQUENCE [LARGE SCALE GENOMIC DNA]</scope>
    <source>
        <strain evidence="2">PFRJS-23</strain>
    </source>
</reference>
<name>A0A0A8SF66_9ACTN</name>
<dbReference type="InterPro" id="IPR050585">
    <property type="entry name" value="Xaa-Pro_dipeptidyl-ppase/CocE"/>
</dbReference>
<dbReference type="InterPro" id="IPR029058">
    <property type="entry name" value="AB_hydrolase_fold"/>
</dbReference>
<dbReference type="Proteomes" id="UP000250080">
    <property type="component" value="Chromosome I"/>
</dbReference>
<sequence length="659" mass="70263">MTTAPQHQGPTVADYGAWSSPLTPAETVAAGVTLREFGSDGDDLYWLESASDDVARLSLLRSRDGQIVEITAAPMNVRTRVYEYGGGSWGARQGTVAWSDDTSGQVMATSLGGLTMAITPVDPNYRYAAFVPVPEHECIVCVREDHSAPGEPILTIAALAWPTDDVVPHAGTVLVEGADFYADPTVNEDGSIAWIEWNQPAMAWDASALRAGTLVSIPELAVMHVHTVFDGQHDPGSPVSIQHPKWASDGRLLFMSDAAGYWNLHMWTPTRGIRQLVDEAADGDLPMWQQGRSAFALSGGWIYYASWDAGICSLSRVPAHGGASEALTSVSDVDGLASVGGTAYALVTRPNAPAAVVSIGAEGMRIEHSPGVLPDPKITSVAHSLTFEGKHGQVQSWFFEPHNEDFVAPAGQLPPVILTVHGGPTGVATDEYDPQVQFWTSRGFGVLSVNYSGSAGFGRAYRERLRGQWGIADVDDCIDAAESLLSADLADQSKIAIMGGSAGGFTVLAALTRSSVFSAGICRYGIADLVAMQEGGTHKFEATYNDGLLGPWPQARKVYEERSPIHHLDQLHAPMLILQGLDDAVVPPQQADELAAALRQRSLPVSVVMFAGEGHGFRMPATRTRVLNDSLSFLSQLFGFRPAGTVEALTIENLPGAAH</sequence>
<organism evidence="2 3">
    <name type="scientific">Propionibacterium freudenreichii</name>
    <dbReference type="NCBI Taxonomy" id="1744"/>
    <lineage>
        <taxon>Bacteria</taxon>
        <taxon>Bacillati</taxon>
        <taxon>Actinomycetota</taxon>
        <taxon>Actinomycetes</taxon>
        <taxon>Propionibacteriales</taxon>
        <taxon>Propionibacteriaceae</taxon>
        <taxon>Propionibacterium</taxon>
    </lineage>
</organism>
<dbReference type="InterPro" id="IPR001375">
    <property type="entry name" value="Peptidase_S9_cat"/>
</dbReference>
<feature type="domain" description="Peptidase S9 prolyl oligopeptidase catalytic" evidence="1">
    <location>
        <begin position="433"/>
        <end position="639"/>
    </location>
</feature>
<dbReference type="PANTHER" id="PTHR43056">
    <property type="entry name" value="PEPTIDASE S9 PROLYL OLIGOPEPTIDASE"/>
    <property type="match status" value="1"/>
</dbReference>
<evidence type="ECO:0000313" key="3">
    <source>
        <dbReference type="Proteomes" id="UP000250080"/>
    </source>
</evidence>
<dbReference type="PANTHER" id="PTHR43056:SF5">
    <property type="entry name" value="PEPTIDASE S9 PROLYL OLIGOPEPTIDASE CATALYTIC DOMAIN-CONTAINING PROTEIN"/>
    <property type="match status" value="1"/>
</dbReference>
<dbReference type="GO" id="GO:0006508">
    <property type="term" value="P:proteolysis"/>
    <property type="evidence" value="ECO:0007669"/>
    <property type="project" value="InterPro"/>
</dbReference>
<proteinExistence type="predicted"/>
<dbReference type="RefSeq" id="WP_013160847.1">
    <property type="nucleotide sequence ID" value="NZ_CCYP01000031.1"/>
</dbReference>
<dbReference type="SUPFAM" id="SSF82171">
    <property type="entry name" value="DPP6 N-terminal domain-like"/>
    <property type="match status" value="1"/>
</dbReference>
<dbReference type="Gene3D" id="3.40.50.1820">
    <property type="entry name" value="alpha/beta hydrolase"/>
    <property type="match status" value="1"/>
</dbReference>